<dbReference type="Gene3D" id="3.80.10.10">
    <property type="entry name" value="Ribonuclease Inhibitor"/>
    <property type="match status" value="1"/>
</dbReference>
<evidence type="ECO:0000256" key="4">
    <source>
        <dbReference type="ARBA" id="ARBA00023242"/>
    </source>
</evidence>
<comment type="subcellular location">
    <subcellularLocation>
        <location evidence="1">Nucleus</location>
    </subcellularLocation>
</comment>
<dbReference type="RefSeq" id="XP_015522252.1">
    <property type="nucleotide sequence ID" value="XM_015666766.2"/>
</dbReference>
<dbReference type="PANTHER" id="PTHR10552:SF6">
    <property type="entry name" value="U2 SMALL NUCLEAR RIBONUCLEOPROTEIN A"/>
    <property type="match status" value="1"/>
</dbReference>
<evidence type="ECO:0000256" key="2">
    <source>
        <dbReference type="ARBA" id="ARBA00022614"/>
    </source>
</evidence>
<dbReference type="KEGG" id="nlo:107226080"/>
<feature type="region of interest" description="Disordered" evidence="7">
    <location>
        <begin position="218"/>
        <end position="249"/>
    </location>
</feature>
<evidence type="ECO:0000256" key="6">
    <source>
        <dbReference type="ARBA" id="ARBA00069881"/>
    </source>
</evidence>
<dbReference type="GO" id="GO:0005686">
    <property type="term" value="C:U2 snRNP"/>
    <property type="evidence" value="ECO:0007669"/>
    <property type="project" value="TreeGrafter"/>
</dbReference>
<evidence type="ECO:0000256" key="1">
    <source>
        <dbReference type="ARBA" id="ARBA00004123"/>
    </source>
</evidence>
<protein>
    <recommendedName>
        <fullName evidence="6">Probable U2 small nuclear ribonucleoprotein A'</fullName>
    </recommendedName>
</protein>
<evidence type="ECO:0000256" key="3">
    <source>
        <dbReference type="ARBA" id="ARBA00022737"/>
    </source>
</evidence>
<dbReference type="CTD" id="35713"/>
<keyword evidence="2" id="KW-0433">Leucine-rich repeat</keyword>
<dbReference type="FunFam" id="3.80.10.10:FF:000026">
    <property type="entry name" value="U2 small nuclear ribonucleoprotein A"/>
    <property type="match status" value="1"/>
</dbReference>
<dbReference type="GO" id="GO:0030620">
    <property type="term" value="F:U2 snRNA binding"/>
    <property type="evidence" value="ECO:0007669"/>
    <property type="project" value="InterPro"/>
</dbReference>
<dbReference type="InterPro" id="IPR044640">
    <property type="entry name" value="RU2A"/>
</dbReference>
<comment type="similarity">
    <text evidence="5">Belongs to the U2 small nuclear ribonucleoprotein A family.</text>
</comment>
<accession>A0A6J0C6T4</accession>
<dbReference type="PANTHER" id="PTHR10552">
    <property type="entry name" value="U2 SMALL NUCLEAR RIBONUCLEOPROTEIN A"/>
    <property type="match status" value="1"/>
</dbReference>
<sequence>MVKLTPELIQQSMQYINPVRDRELDLRGYKIPTIENLGATLDQFDTIDFSDNDIRKLDGFPLLKRLKTLFFNNNRIVRIAEGLELCIPSLEVLMLTGNMIQELGDLDPLIPLKNLRNLCLLQNPVSAKPQYRQYVVYRLPQLRLLDFRKIKPKEKEAAILYFRSKKGKDMAREIAKKAKTLVANNGTLSKPPTNAEERTKIREAITKASSLEEVQRLSKLLQAGQLPGEESSQNGTPQQPTPMEEEDDE</sequence>
<dbReference type="GeneID" id="107226080"/>
<dbReference type="InterPro" id="IPR032675">
    <property type="entry name" value="LRR_dom_sf"/>
</dbReference>
<keyword evidence="8" id="KW-1185">Reference proteome</keyword>
<evidence type="ECO:0000256" key="7">
    <source>
        <dbReference type="SAM" id="MobiDB-lite"/>
    </source>
</evidence>
<dbReference type="SUPFAM" id="SSF52058">
    <property type="entry name" value="L domain-like"/>
    <property type="match status" value="1"/>
</dbReference>
<dbReference type="Pfam" id="PF14580">
    <property type="entry name" value="LRR_9"/>
    <property type="match status" value="1"/>
</dbReference>
<keyword evidence="9" id="KW-0687">Ribonucleoprotein</keyword>
<keyword evidence="4" id="KW-0539">Nucleus</keyword>
<proteinExistence type="inferred from homology"/>
<organism evidence="9">
    <name type="scientific">Neodiprion lecontei</name>
    <name type="common">Redheaded pine sawfly</name>
    <dbReference type="NCBI Taxonomy" id="441921"/>
    <lineage>
        <taxon>Eukaryota</taxon>
        <taxon>Metazoa</taxon>
        <taxon>Ecdysozoa</taxon>
        <taxon>Arthropoda</taxon>
        <taxon>Hexapoda</taxon>
        <taxon>Insecta</taxon>
        <taxon>Pterygota</taxon>
        <taxon>Neoptera</taxon>
        <taxon>Endopterygota</taxon>
        <taxon>Hymenoptera</taxon>
        <taxon>Tenthredinoidea</taxon>
        <taxon>Diprionidae</taxon>
        <taxon>Diprioninae</taxon>
        <taxon>Neodiprion</taxon>
    </lineage>
</organism>
<dbReference type="Proteomes" id="UP000829291">
    <property type="component" value="Chromosome 4"/>
</dbReference>
<evidence type="ECO:0000313" key="9">
    <source>
        <dbReference type="RefSeq" id="XP_015522252.1"/>
    </source>
</evidence>
<dbReference type="FunCoup" id="A0A6J0C6T4">
    <property type="interactions" value="2440"/>
</dbReference>
<keyword evidence="3" id="KW-0677">Repeat</keyword>
<evidence type="ECO:0000313" key="8">
    <source>
        <dbReference type="Proteomes" id="UP000829291"/>
    </source>
</evidence>
<dbReference type="InParanoid" id="A0A6J0C6T4"/>
<dbReference type="GO" id="GO:0000398">
    <property type="term" value="P:mRNA splicing, via spliceosome"/>
    <property type="evidence" value="ECO:0007669"/>
    <property type="project" value="InterPro"/>
</dbReference>
<evidence type="ECO:0000256" key="5">
    <source>
        <dbReference type="ARBA" id="ARBA00024196"/>
    </source>
</evidence>
<dbReference type="PROSITE" id="PS51450">
    <property type="entry name" value="LRR"/>
    <property type="match status" value="1"/>
</dbReference>
<dbReference type="OrthoDB" id="433501at2759"/>
<dbReference type="SMART" id="SM00365">
    <property type="entry name" value="LRR_SD22"/>
    <property type="match status" value="2"/>
</dbReference>
<gene>
    <name evidence="9" type="primary">LOC107226080</name>
</gene>
<dbReference type="InterPro" id="IPR001611">
    <property type="entry name" value="Leu-rich_rpt"/>
</dbReference>
<name>A0A6J0C6T4_NEOLC</name>
<dbReference type="AlphaFoldDB" id="A0A6J0C6T4"/>
<reference evidence="9" key="1">
    <citation type="submission" date="2025-08" db="UniProtKB">
        <authorList>
            <consortium name="RefSeq"/>
        </authorList>
    </citation>
    <scope>IDENTIFICATION</scope>
    <source>
        <tissue evidence="9">Thorax and Abdomen</tissue>
    </source>
</reference>